<reference evidence="2" key="1">
    <citation type="submission" date="2021-01" db="EMBL/GenBank/DDBJ databases">
        <authorList>
            <person name="Corre E."/>
            <person name="Pelletier E."/>
            <person name="Niang G."/>
            <person name="Scheremetjew M."/>
            <person name="Finn R."/>
            <person name="Kale V."/>
            <person name="Holt S."/>
            <person name="Cochrane G."/>
            <person name="Meng A."/>
            <person name="Brown T."/>
            <person name="Cohen L."/>
        </authorList>
    </citation>
    <scope>NUCLEOTIDE SEQUENCE</scope>
    <source>
        <strain evidence="2">OF101</strain>
    </source>
</reference>
<dbReference type="InterPro" id="IPR006461">
    <property type="entry name" value="PLAC_motif_containing"/>
</dbReference>
<gene>
    <name evidence="2" type="ORF">ACAT0790_LOCUS56320</name>
</gene>
<feature type="transmembrane region" description="Helical" evidence="1">
    <location>
        <begin position="54"/>
        <end position="76"/>
    </location>
</feature>
<feature type="transmembrane region" description="Helical" evidence="1">
    <location>
        <begin position="142"/>
        <end position="164"/>
    </location>
</feature>
<dbReference type="Pfam" id="PF04749">
    <property type="entry name" value="PLAC8"/>
    <property type="match status" value="1"/>
</dbReference>
<dbReference type="AlphaFoldDB" id="A0A7S1RYB4"/>
<proteinExistence type="predicted"/>
<dbReference type="EMBL" id="HBGE01094641">
    <property type="protein sequence ID" value="CAD9179548.1"/>
    <property type="molecule type" value="Transcribed_RNA"/>
</dbReference>
<feature type="transmembrane region" description="Helical" evidence="1">
    <location>
        <begin position="185"/>
        <end position="202"/>
    </location>
</feature>
<dbReference type="NCBIfam" id="TIGR01571">
    <property type="entry name" value="A_thal_Cys_rich"/>
    <property type="match status" value="1"/>
</dbReference>
<protein>
    <submittedName>
        <fullName evidence="2">Uncharacterized protein</fullName>
    </submittedName>
</protein>
<keyword evidence="1" id="KW-0812">Transmembrane</keyword>
<evidence type="ECO:0000313" key="2">
    <source>
        <dbReference type="EMBL" id="CAD9179548.1"/>
    </source>
</evidence>
<keyword evidence="1" id="KW-0472">Membrane</keyword>
<keyword evidence="1" id="KW-1133">Transmembrane helix</keyword>
<evidence type="ECO:0000256" key="1">
    <source>
        <dbReference type="SAM" id="Phobius"/>
    </source>
</evidence>
<accession>A0A7S1RYB4</accession>
<sequence>MSFALRVLTHPMAPIAWWALNTPEVTDMLSDAMGFENQARRLQAAAEDPMEGRYMLFMIIGVAAGIVIPIIAWVVVGTSYKGQVTDQRQPLPNPIPPNLSLADKDFKYPICAFKDDCSYCLHGWCLEVVRISDTYHTVQAGAFWSVASAFLLTWILVQGISFGLQMLVRDIIADNRNMRMQSSNFGNAAWFIGNFFLAYYLAGLRSKLRTRFGDMNARGKFCQDWMLWWWCSCCVAIQEARQVDEANNVRVECCCKLIKTMQQPQEVVGNTVVVGQVLA</sequence>
<organism evidence="2">
    <name type="scientific">Alexandrium catenella</name>
    <name type="common">Red tide dinoflagellate</name>
    <name type="synonym">Gonyaulax catenella</name>
    <dbReference type="NCBI Taxonomy" id="2925"/>
    <lineage>
        <taxon>Eukaryota</taxon>
        <taxon>Sar</taxon>
        <taxon>Alveolata</taxon>
        <taxon>Dinophyceae</taxon>
        <taxon>Gonyaulacales</taxon>
        <taxon>Pyrocystaceae</taxon>
        <taxon>Alexandrium</taxon>
    </lineage>
</organism>
<name>A0A7S1RYB4_ALECA</name>